<dbReference type="AlphaFoldDB" id="A0A485LBV1"/>
<reference evidence="1" key="2">
    <citation type="submission" date="2019-06" db="EMBL/GenBank/DDBJ databases">
        <title>Genomics analysis of Aphanomyces spp. identifies a new class of oomycete effector associated with host adaptation.</title>
        <authorList>
            <person name="Gaulin E."/>
        </authorList>
    </citation>
    <scope>NUCLEOTIDE SEQUENCE</scope>
    <source>
        <strain evidence="1">CBS 578.67</strain>
    </source>
</reference>
<dbReference type="EMBL" id="VJMH01006440">
    <property type="protein sequence ID" value="KAF0689493.1"/>
    <property type="molecule type" value="Genomic_DNA"/>
</dbReference>
<organism evidence="2 3">
    <name type="scientific">Aphanomyces stellatus</name>
    <dbReference type="NCBI Taxonomy" id="120398"/>
    <lineage>
        <taxon>Eukaryota</taxon>
        <taxon>Sar</taxon>
        <taxon>Stramenopiles</taxon>
        <taxon>Oomycota</taxon>
        <taxon>Saprolegniomycetes</taxon>
        <taxon>Saprolegniales</taxon>
        <taxon>Verrucalvaceae</taxon>
        <taxon>Aphanomyces</taxon>
    </lineage>
</organism>
<evidence type="ECO:0000313" key="3">
    <source>
        <dbReference type="Proteomes" id="UP000332933"/>
    </source>
</evidence>
<accession>A0A485LBV1</accession>
<name>A0A485LBV1_9STRA</name>
<sequence length="591" mass="65167">MTVTQDDADAIYQCVQCGNDYCERDNVPGACDYHPAISYKYHSWSCELPCCGKSLSSFEAFPSNGCTKGLHARSHHDRFPYINRLGHFRTMLQGSEIWLRVVQNDVMLARDGEVIGGTVAGNVGVLRDEETVVVWATQDGVIVDLCVISLQGDNGQRLLDVNQTSTLINDGWNKAVKAGGRKWFVHVDRISPSAGATGLRLSVQSSTGTAPNIQELHVDAQGTRSTHEVYDDEKVLTDVKPSSASILAYVPPQPRQAFRRIPPQLFDPVGELPIFDSTGELPLRVKTTKPTHVNSDTRPFKHDLFAIHLMFVDITSPISYASSEDRKAILNMVRDHKISVDEAERLLLATSSHAVATSSGSASSSGIVLVDVHASLCVGDSWIKADQVTLNGATDILHTVNGVDKVQLLCRFPAPDKSGQWSNRSFLTRYTVEPSILRLTFESATGQTRILNVAVQNPPLDRLPERDVGVDLFFLSLDHIQDFSRSYIKIKRPSDDADTYYSRPVFVIHVYNGSTTTHTISARTVRVWCAKKRLAGGSELPLEDISDAGRVEFTGVFDDATMLALRVKLYGEQGSNESVEDTWVVSWSDLS</sequence>
<reference evidence="2 3" key="1">
    <citation type="submission" date="2019-03" db="EMBL/GenBank/DDBJ databases">
        <authorList>
            <person name="Gaulin E."/>
            <person name="Dumas B."/>
        </authorList>
    </citation>
    <scope>NUCLEOTIDE SEQUENCE [LARGE SCALE GENOMIC DNA]</scope>
    <source>
        <strain evidence="2">CBS 568.67</strain>
    </source>
</reference>
<keyword evidence="3" id="KW-1185">Reference proteome</keyword>
<evidence type="ECO:0000313" key="2">
    <source>
        <dbReference type="EMBL" id="VFT95775.1"/>
    </source>
</evidence>
<dbReference type="EMBL" id="CAADRA010006461">
    <property type="protein sequence ID" value="VFT95775.1"/>
    <property type="molecule type" value="Genomic_DNA"/>
</dbReference>
<dbReference type="Proteomes" id="UP000332933">
    <property type="component" value="Unassembled WGS sequence"/>
</dbReference>
<dbReference type="OrthoDB" id="61437at2759"/>
<gene>
    <name evidence="2" type="primary">Aste57867_19050</name>
    <name evidence="1" type="ORF">As57867_018986</name>
    <name evidence="2" type="ORF">ASTE57867_19050</name>
</gene>
<proteinExistence type="predicted"/>
<evidence type="ECO:0000313" key="1">
    <source>
        <dbReference type="EMBL" id="KAF0689493.1"/>
    </source>
</evidence>
<protein>
    <submittedName>
        <fullName evidence="2">Aste57867_19050 protein</fullName>
    </submittedName>
</protein>